<evidence type="ECO:0000313" key="2">
    <source>
        <dbReference type="Proteomes" id="UP000600080"/>
    </source>
</evidence>
<reference evidence="2" key="1">
    <citation type="journal article" date="2019" name="Int. J. Syst. Evol. Microbiol.">
        <title>The Global Catalogue of Microorganisms (GCM) 10K type strain sequencing project: providing services to taxonomists for standard genome sequencing and annotation.</title>
        <authorList>
            <consortium name="The Broad Institute Genomics Platform"/>
            <consortium name="The Broad Institute Genome Sequencing Center for Infectious Disease"/>
            <person name="Wu L."/>
            <person name="Ma J."/>
        </authorList>
    </citation>
    <scope>NUCLEOTIDE SEQUENCE [LARGE SCALE GENOMIC DNA]</scope>
    <source>
        <strain evidence="2">CGMCC 4.7323</strain>
    </source>
</reference>
<dbReference type="EMBL" id="BMND01000031">
    <property type="protein sequence ID" value="GGN58689.1"/>
    <property type="molecule type" value="Genomic_DNA"/>
</dbReference>
<comment type="caution">
    <text evidence="1">The sequence shown here is derived from an EMBL/GenBank/DDBJ whole genome shotgun (WGS) entry which is preliminary data.</text>
</comment>
<name>A0ABQ2JXV6_9ACTN</name>
<evidence type="ECO:0000313" key="1">
    <source>
        <dbReference type="EMBL" id="GGN58689.1"/>
    </source>
</evidence>
<protein>
    <submittedName>
        <fullName evidence="1">Uncharacterized protein</fullName>
    </submittedName>
</protein>
<organism evidence="1 2">
    <name type="scientific">Streptomyces kronopolitis</name>
    <dbReference type="NCBI Taxonomy" id="1612435"/>
    <lineage>
        <taxon>Bacteria</taxon>
        <taxon>Bacillati</taxon>
        <taxon>Actinomycetota</taxon>
        <taxon>Actinomycetes</taxon>
        <taxon>Kitasatosporales</taxon>
        <taxon>Streptomycetaceae</taxon>
        <taxon>Streptomyces</taxon>
    </lineage>
</organism>
<sequence>MWTGTPQTVLEPRRAGITEYEAGFRPVPVNCGSQASDSECADELIMDALHKVSQALSCTHLHPGQLTLIPRSGHSFACSYMALIFRDAFRNE</sequence>
<keyword evidence="2" id="KW-1185">Reference proteome</keyword>
<accession>A0ABQ2JXV6</accession>
<dbReference type="Proteomes" id="UP000600080">
    <property type="component" value="Unassembled WGS sequence"/>
</dbReference>
<proteinExistence type="predicted"/>
<gene>
    <name evidence="1" type="ORF">GCM10012285_55220</name>
</gene>